<dbReference type="Proteomes" id="UP001465717">
    <property type="component" value="Unassembled WGS sequence"/>
</dbReference>
<dbReference type="CDD" id="cd06127">
    <property type="entry name" value="DEDDh"/>
    <property type="match status" value="1"/>
</dbReference>
<accession>A0ABV1G216</accession>
<dbReference type="InterPro" id="IPR026906">
    <property type="entry name" value="LRR_5"/>
</dbReference>
<dbReference type="InterPro" id="IPR015330">
    <property type="entry name" value="DNA_primase/pol_bifunc_N"/>
</dbReference>
<organism evidence="2 3">
    <name type="scientific">Segatella sinensis</name>
    <dbReference type="NCBI Taxonomy" id="3085167"/>
    <lineage>
        <taxon>Bacteria</taxon>
        <taxon>Pseudomonadati</taxon>
        <taxon>Bacteroidota</taxon>
        <taxon>Bacteroidia</taxon>
        <taxon>Bacteroidales</taxon>
        <taxon>Prevotellaceae</taxon>
        <taxon>Segatella</taxon>
    </lineage>
</organism>
<proteinExistence type="predicted"/>
<dbReference type="InterPro" id="IPR053139">
    <property type="entry name" value="Surface_bspA-like"/>
</dbReference>
<evidence type="ECO:0000313" key="3">
    <source>
        <dbReference type="Proteomes" id="UP001465717"/>
    </source>
</evidence>
<dbReference type="RefSeq" id="WP_412458998.1">
    <property type="nucleotide sequence ID" value="NZ_JBBNFG020000059.1"/>
</dbReference>
<dbReference type="Pfam" id="PF09250">
    <property type="entry name" value="Prim-Pol"/>
    <property type="match status" value="1"/>
</dbReference>
<comment type="caution">
    <text evidence="2">The sequence shown here is derived from an EMBL/GenBank/DDBJ whole genome shotgun (WGS) entry which is preliminary data.</text>
</comment>
<dbReference type="SUPFAM" id="SSF52058">
    <property type="entry name" value="L domain-like"/>
    <property type="match status" value="1"/>
</dbReference>
<dbReference type="Gene3D" id="3.30.420.10">
    <property type="entry name" value="Ribonuclease H-like superfamily/Ribonuclease H"/>
    <property type="match status" value="1"/>
</dbReference>
<keyword evidence="3" id="KW-1185">Reference proteome</keyword>
<evidence type="ECO:0000259" key="1">
    <source>
        <dbReference type="SMART" id="SM00479"/>
    </source>
</evidence>
<dbReference type="Pfam" id="PF00929">
    <property type="entry name" value="RNase_T"/>
    <property type="match status" value="1"/>
</dbReference>
<dbReference type="SUPFAM" id="SSF56747">
    <property type="entry name" value="Prim-pol domain"/>
    <property type="match status" value="1"/>
</dbReference>
<dbReference type="PANTHER" id="PTHR45661:SF3">
    <property type="entry name" value="IG-LIKE DOMAIN-CONTAINING PROTEIN"/>
    <property type="match status" value="1"/>
</dbReference>
<dbReference type="Gene3D" id="3.80.10.10">
    <property type="entry name" value="Ribonuclease Inhibitor"/>
    <property type="match status" value="2"/>
</dbReference>
<dbReference type="InterPro" id="IPR013520">
    <property type="entry name" value="Ribonucl_H"/>
</dbReference>
<dbReference type="InterPro" id="IPR032675">
    <property type="entry name" value="LRR_dom_sf"/>
</dbReference>
<dbReference type="InterPro" id="IPR036397">
    <property type="entry name" value="RNaseH_sf"/>
</dbReference>
<dbReference type="SMART" id="SM00479">
    <property type="entry name" value="EXOIII"/>
    <property type="match status" value="1"/>
</dbReference>
<reference evidence="2 3" key="1">
    <citation type="submission" date="2024-04" db="EMBL/GenBank/DDBJ databases">
        <title>Human intestinal bacterial collection.</title>
        <authorList>
            <person name="Pauvert C."/>
            <person name="Hitch T.C.A."/>
            <person name="Clavel T."/>
        </authorList>
    </citation>
    <scope>NUCLEOTIDE SEQUENCE [LARGE SCALE GENOMIC DNA]</scope>
    <source>
        <strain evidence="2 3">CLA-AA-H174</strain>
    </source>
</reference>
<sequence>MSEDNKELLKCPTQAIGLIEIPEGIETIKCNAFENCCDIESVVIPSSVKKIEENAFKGCINLKTISIPDSVNIIPAGCFNGCIELTKVELPSTITKISNDAFSNCCNLIDILISDVVTEIGSSAFHNCSNLCKIQIPDSVIEIGPSAFEGCRSLESINLSQKIKYINCNTFRGCELLNKIWIPKNVAIIGSEAFGGCENMSIVAIQSNHIKIDPTAFLQCSNISRLYLANNNPNVVISSFGDSVAIKIISPISDYDRIKSSASTSAEDLYKTHATNLKYMALFYKYMGMNITQMKWSESLKNAKSFKEPINTSWEAYKTIEQSIEELFSINWDYSAGLGLVLGYNNFRALDFDINGDFAIKLEYNDGTVDDFIDDVLRLLNLPLDYQWVVRSGNGYGFHIIFRCENIPSTSELDSISFAPSDRYSDPQLFSRIELRWCDHLVLPPSIHASGNQYYFRNKKLPTINPVELTLDCIEPMLYKYCGDRIYQQAQYKGRQLTLTQVEKITSRHDSYLSPHEHCLDSIEYLSDIITPEGQNSLAIHYLLGDGIAPCIEKGIDLLNKSNTQSAMFNLLSLYSVGAIPCTYYQYKNLLDQLDRNSFNEDSISLIEENASNFINKTDLFFFFDTETTGLPADYNAPISKTDNWPHIIQIAWVVMDESNKVVTKNDFVIKPDGFDIPSSSVDIHGITFDYAMKNGVGIAEVIEKFLKDLSLCKYVVGHNIKFDQNILSAQLYRMNMNIDWNKFNSICTMKSSVNFCKITGMYGYKYPKLNELYYKLFHLKSATYRV</sequence>
<name>A0ABV1G216_9BACT</name>
<evidence type="ECO:0000313" key="2">
    <source>
        <dbReference type="EMBL" id="MEQ2509387.1"/>
    </source>
</evidence>
<gene>
    <name evidence="2" type="ORF">AAAT87_14160</name>
</gene>
<feature type="domain" description="Exonuclease" evidence="1">
    <location>
        <begin position="620"/>
        <end position="787"/>
    </location>
</feature>
<dbReference type="SUPFAM" id="SSF53098">
    <property type="entry name" value="Ribonuclease H-like"/>
    <property type="match status" value="1"/>
</dbReference>
<dbReference type="Pfam" id="PF13306">
    <property type="entry name" value="LRR_5"/>
    <property type="match status" value="1"/>
</dbReference>
<dbReference type="EMBL" id="JBBNGE010000075">
    <property type="protein sequence ID" value="MEQ2509387.1"/>
    <property type="molecule type" value="Genomic_DNA"/>
</dbReference>
<dbReference type="InterPro" id="IPR012337">
    <property type="entry name" value="RNaseH-like_sf"/>
</dbReference>
<dbReference type="PANTHER" id="PTHR45661">
    <property type="entry name" value="SURFACE ANTIGEN"/>
    <property type="match status" value="1"/>
</dbReference>
<protein>
    <submittedName>
        <fullName evidence="2">Leucine-rich repeat protein</fullName>
    </submittedName>
</protein>